<dbReference type="GO" id="GO:0032259">
    <property type="term" value="P:methylation"/>
    <property type="evidence" value="ECO:0007669"/>
    <property type="project" value="UniProtKB-KW"/>
</dbReference>
<dbReference type="Pfam" id="PF10294">
    <property type="entry name" value="Methyltransf_16"/>
    <property type="match status" value="1"/>
</dbReference>
<evidence type="ECO:0000313" key="2">
    <source>
        <dbReference type="EMBL" id="KAF9461538.1"/>
    </source>
</evidence>
<dbReference type="GO" id="GO:0005829">
    <property type="term" value="C:cytosol"/>
    <property type="evidence" value="ECO:0007669"/>
    <property type="project" value="TreeGrafter"/>
</dbReference>
<sequence length="326" mass="36322">MNPVAEKIIRGSVSLPGDSDLVMDADEEVFLLYSSLQAKDTPDSTLFRGLGHVDSRKDILTVTFELKAFSGQPKTEAPSLRTPRKHRHSKNTKTQKSEKISSKTVEIELAQDKTALRTRKGDTGSVLWRASIDLAQLVLQQIYDHSANSLLNPTILNTQHILELGAGTGLLAAAFSHLVQRYTVTDISALTPLLRKNIGLNFSGWPKNPPLTPGSNIFVEELDWVLLHSMTPTQRSKNFSFEPVDILLIVDCIYHPSLLPALVDTIGYLAIPGRTVVLVIVELRAEDVIREFLEQWIAQGGWEIYRAGSGLLEKPYAMWLGWRKES</sequence>
<name>A0A9P5Y1F8_9AGAR</name>
<protein>
    <submittedName>
        <fullName evidence="2">Methyltransferase-domain-containing protein</fullName>
    </submittedName>
</protein>
<dbReference type="OrthoDB" id="2529286at2759"/>
<dbReference type="GO" id="GO:0032991">
    <property type="term" value="C:protein-containing complex"/>
    <property type="evidence" value="ECO:0007669"/>
    <property type="project" value="TreeGrafter"/>
</dbReference>
<dbReference type="Proteomes" id="UP000807353">
    <property type="component" value="Unassembled WGS sequence"/>
</dbReference>
<dbReference type="PANTHER" id="PTHR14614:SF109">
    <property type="entry name" value="RIBOSOMAL LYSINE N-METHYLTRANSFERASE 5"/>
    <property type="match status" value="1"/>
</dbReference>
<dbReference type="InterPro" id="IPR019410">
    <property type="entry name" value="Methyltransf_16"/>
</dbReference>
<feature type="compositionally biased region" description="Basic residues" evidence="1">
    <location>
        <begin position="82"/>
        <end position="93"/>
    </location>
</feature>
<dbReference type="PANTHER" id="PTHR14614">
    <property type="entry name" value="HEPATOCELLULAR CARCINOMA-ASSOCIATED ANTIGEN"/>
    <property type="match status" value="1"/>
</dbReference>
<dbReference type="AlphaFoldDB" id="A0A9P5Y1F8"/>
<dbReference type="Gene3D" id="3.40.50.150">
    <property type="entry name" value="Vaccinia Virus protein VP39"/>
    <property type="match status" value="1"/>
</dbReference>
<dbReference type="EMBL" id="MU150283">
    <property type="protein sequence ID" value="KAF9461538.1"/>
    <property type="molecule type" value="Genomic_DNA"/>
</dbReference>
<evidence type="ECO:0000313" key="3">
    <source>
        <dbReference type="Proteomes" id="UP000807353"/>
    </source>
</evidence>
<organism evidence="2 3">
    <name type="scientific">Collybia nuda</name>
    <dbReference type="NCBI Taxonomy" id="64659"/>
    <lineage>
        <taxon>Eukaryota</taxon>
        <taxon>Fungi</taxon>
        <taxon>Dikarya</taxon>
        <taxon>Basidiomycota</taxon>
        <taxon>Agaricomycotina</taxon>
        <taxon>Agaricomycetes</taxon>
        <taxon>Agaricomycetidae</taxon>
        <taxon>Agaricales</taxon>
        <taxon>Tricholomatineae</taxon>
        <taxon>Clitocybaceae</taxon>
        <taxon>Collybia</taxon>
    </lineage>
</organism>
<dbReference type="InterPro" id="IPR029063">
    <property type="entry name" value="SAM-dependent_MTases_sf"/>
</dbReference>
<evidence type="ECO:0000256" key="1">
    <source>
        <dbReference type="SAM" id="MobiDB-lite"/>
    </source>
</evidence>
<keyword evidence="2" id="KW-0489">Methyltransferase</keyword>
<proteinExistence type="predicted"/>
<feature type="region of interest" description="Disordered" evidence="1">
    <location>
        <begin position="73"/>
        <end position="102"/>
    </location>
</feature>
<gene>
    <name evidence="2" type="ORF">BDZ94DRAFT_1263617</name>
</gene>
<comment type="caution">
    <text evidence="2">The sequence shown here is derived from an EMBL/GenBank/DDBJ whole genome shotgun (WGS) entry which is preliminary data.</text>
</comment>
<reference evidence="2" key="1">
    <citation type="submission" date="2020-11" db="EMBL/GenBank/DDBJ databases">
        <authorList>
            <consortium name="DOE Joint Genome Institute"/>
            <person name="Ahrendt S."/>
            <person name="Riley R."/>
            <person name="Andreopoulos W."/>
            <person name="Labutti K."/>
            <person name="Pangilinan J."/>
            <person name="Ruiz-Duenas F.J."/>
            <person name="Barrasa J.M."/>
            <person name="Sanchez-Garcia M."/>
            <person name="Camarero S."/>
            <person name="Miyauchi S."/>
            <person name="Serrano A."/>
            <person name="Linde D."/>
            <person name="Babiker R."/>
            <person name="Drula E."/>
            <person name="Ayuso-Fernandez I."/>
            <person name="Pacheco R."/>
            <person name="Padilla G."/>
            <person name="Ferreira P."/>
            <person name="Barriuso J."/>
            <person name="Kellner H."/>
            <person name="Castanera R."/>
            <person name="Alfaro M."/>
            <person name="Ramirez L."/>
            <person name="Pisabarro A.G."/>
            <person name="Kuo A."/>
            <person name="Tritt A."/>
            <person name="Lipzen A."/>
            <person name="He G."/>
            <person name="Yan M."/>
            <person name="Ng V."/>
            <person name="Cullen D."/>
            <person name="Martin F."/>
            <person name="Rosso M.-N."/>
            <person name="Henrissat B."/>
            <person name="Hibbett D."/>
            <person name="Martinez A.T."/>
            <person name="Grigoriev I.V."/>
        </authorList>
    </citation>
    <scope>NUCLEOTIDE SEQUENCE</scope>
    <source>
        <strain evidence="2">CBS 247.69</strain>
    </source>
</reference>
<dbReference type="GO" id="GO:0008757">
    <property type="term" value="F:S-adenosylmethionine-dependent methyltransferase activity"/>
    <property type="evidence" value="ECO:0007669"/>
    <property type="project" value="UniProtKB-ARBA"/>
</dbReference>
<accession>A0A9P5Y1F8</accession>
<keyword evidence="2" id="KW-0808">Transferase</keyword>
<dbReference type="SUPFAM" id="SSF53335">
    <property type="entry name" value="S-adenosyl-L-methionine-dependent methyltransferases"/>
    <property type="match status" value="1"/>
</dbReference>
<keyword evidence="3" id="KW-1185">Reference proteome</keyword>